<comment type="caution">
    <text evidence="1">The sequence shown here is derived from an EMBL/GenBank/DDBJ whole genome shotgun (WGS) entry which is preliminary data.</text>
</comment>
<name>A0A370TGP4_9HELO</name>
<keyword evidence="2" id="KW-1185">Reference proteome</keyword>
<protein>
    <submittedName>
        <fullName evidence="1">Uncharacterized protein</fullName>
    </submittedName>
</protein>
<dbReference type="OrthoDB" id="3429704at2759"/>
<evidence type="ECO:0000313" key="2">
    <source>
        <dbReference type="Proteomes" id="UP000254866"/>
    </source>
</evidence>
<evidence type="ECO:0000313" key="1">
    <source>
        <dbReference type="EMBL" id="RDL34363.1"/>
    </source>
</evidence>
<dbReference type="RefSeq" id="XP_031867345.1">
    <property type="nucleotide sequence ID" value="XM_032016114.1"/>
</dbReference>
<sequence>MPGASPADLSFIDMSTDVYKLLKGILELPMELRNMIATYSSDSMLWRPVNVLSWGADIFEKLQTLPVHTICAGELNQLSIRNWVNSNVSQPLGPRGTSNAPRFLRIGIDISGVQFIEPLDDRPVSRDSRFPDCFRYIVEEIDKLKPLKLMTNGLFYCIEAPTDQSIIPTLWNIPNPPDLSTFRVAPTRNTKPRRMSLISIDSDLTGISIFCTPRQIYGIHAHTALYPSAMPAWGRLSRASKVELLWVYFPLNAGESIYEAWIRRRAGHPSTTFPMLMLKTNFGRFCMYGPNRGPDYLEYRVSCLADKGISQIVHEDPEPGDPIQYFGVFPTLDTEPQRQQLPRLHSGPTVDRGWCNDFLCTEARLENVIEARCFVIGMENHGDYNQDTCMGVLLTYSTGMQEALGRCCVGLYESITVKDPVAFHWRKSRTVRGIDGVCVGFSSDEVKFNTLTEVGWQTTKMSGKAVWWFDFNRVYLMIR</sequence>
<gene>
    <name evidence="1" type="ORF">BP5553_07491</name>
</gene>
<dbReference type="GeneID" id="43600340"/>
<proteinExistence type="predicted"/>
<dbReference type="STRING" id="2656787.A0A370TGP4"/>
<accession>A0A370TGP4</accession>
<organism evidence="1 2">
    <name type="scientific">Venustampulla echinocandica</name>
    <dbReference type="NCBI Taxonomy" id="2656787"/>
    <lineage>
        <taxon>Eukaryota</taxon>
        <taxon>Fungi</taxon>
        <taxon>Dikarya</taxon>
        <taxon>Ascomycota</taxon>
        <taxon>Pezizomycotina</taxon>
        <taxon>Leotiomycetes</taxon>
        <taxon>Helotiales</taxon>
        <taxon>Pleuroascaceae</taxon>
        <taxon>Venustampulla</taxon>
    </lineage>
</organism>
<dbReference type="Proteomes" id="UP000254866">
    <property type="component" value="Unassembled WGS sequence"/>
</dbReference>
<dbReference type="AlphaFoldDB" id="A0A370TGP4"/>
<dbReference type="EMBL" id="NPIC01000007">
    <property type="protein sequence ID" value="RDL34363.1"/>
    <property type="molecule type" value="Genomic_DNA"/>
</dbReference>
<reference evidence="1 2" key="1">
    <citation type="journal article" date="2018" name="IMA Fungus">
        <title>IMA Genome-F 9: Draft genome sequence of Annulohypoxylon stygium, Aspergillus mulundensis, Berkeleyomyces basicola (syn. Thielaviopsis basicola), Ceratocystis smalleyi, two Cercospora beticola strains, Coleophoma cylindrospora, Fusarium fracticaudum, Phialophora cf. hyalina, and Morchella septimelata.</title>
        <authorList>
            <person name="Wingfield B.D."/>
            <person name="Bills G.F."/>
            <person name="Dong Y."/>
            <person name="Huang W."/>
            <person name="Nel W.J."/>
            <person name="Swalarsk-Parry B.S."/>
            <person name="Vaghefi N."/>
            <person name="Wilken P.M."/>
            <person name="An Z."/>
            <person name="de Beer Z.W."/>
            <person name="De Vos L."/>
            <person name="Chen L."/>
            <person name="Duong T.A."/>
            <person name="Gao Y."/>
            <person name="Hammerbacher A."/>
            <person name="Kikkert J.R."/>
            <person name="Li Y."/>
            <person name="Li H."/>
            <person name="Li K."/>
            <person name="Li Q."/>
            <person name="Liu X."/>
            <person name="Ma X."/>
            <person name="Naidoo K."/>
            <person name="Pethybridge S.J."/>
            <person name="Sun J."/>
            <person name="Steenkamp E.T."/>
            <person name="van der Nest M.A."/>
            <person name="van Wyk S."/>
            <person name="Wingfield M.J."/>
            <person name="Xiong C."/>
            <person name="Yue Q."/>
            <person name="Zhang X."/>
        </authorList>
    </citation>
    <scope>NUCLEOTIDE SEQUENCE [LARGE SCALE GENOMIC DNA]</scope>
    <source>
        <strain evidence="1 2">BP 5553</strain>
    </source>
</reference>